<evidence type="ECO:0000313" key="3">
    <source>
        <dbReference type="Proteomes" id="UP000642571"/>
    </source>
</evidence>
<accession>A0ABQ1Q3L9</accession>
<name>A0ABQ1Q3L9_9BACI</name>
<proteinExistence type="predicted"/>
<dbReference type="Proteomes" id="UP000642571">
    <property type="component" value="Unassembled WGS sequence"/>
</dbReference>
<evidence type="ECO:0000256" key="1">
    <source>
        <dbReference type="SAM" id="Phobius"/>
    </source>
</evidence>
<sequence length="170" mass="20491">MWTRQRIMFFSFLILIFIMIFFYAERQEDTEVMRAASEGRAQIHLHALAAGQHLYTALHHTDDEKRFLKEIENGAIYLKETKVWTAFYNKFYRGQIDRFNVKEFNTYLESLKLDNLFNMESNHPQHTELVQDLYEQFINQYGDFMYGGQVNDFEDLIQHNYETKHSNVTH</sequence>
<evidence type="ECO:0000313" key="2">
    <source>
        <dbReference type="EMBL" id="GGD11572.1"/>
    </source>
</evidence>
<feature type="transmembrane region" description="Helical" evidence="1">
    <location>
        <begin position="7"/>
        <end position="24"/>
    </location>
</feature>
<organism evidence="2 3">
    <name type="scientific">Pontibacillus salipaludis</name>
    <dbReference type="NCBI Taxonomy" id="1697394"/>
    <lineage>
        <taxon>Bacteria</taxon>
        <taxon>Bacillati</taxon>
        <taxon>Bacillota</taxon>
        <taxon>Bacilli</taxon>
        <taxon>Bacillales</taxon>
        <taxon>Bacillaceae</taxon>
        <taxon>Pontibacillus</taxon>
    </lineage>
</organism>
<keyword evidence="1" id="KW-0472">Membrane</keyword>
<dbReference type="RefSeq" id="WP_188653108.1">
    <property type="nucleotide sequence ID" value="NZ_BMIN01000007.1"/>
</dbReference>
<dbReference type="EMBL" id="BMIN01000007">
    <property type="protein sequence ID" value="GGD11572.1"/>
    <property type="molecule type" value="Genomic_DNA"/>
</dbReference>
<keyword evidence="3" id="KW-1185">Reference proteome</keyword>
<keyword evidence="1" id="KW-0812">Transmembrane</keyword>
<keyword evidence="1" id="KW-1133">Transmembrane helix</keyword>
<protein>
    <submittedName>
        <fullName evidence="2">Uncharacterized protein</fullName>
    </submittedName>
</protein>
<comment type="caution">
    <text evidence="2">The sequence shown here is derived from an EMBL/GenBank/DDBJ whole genome shotgun (WGS) entry which is preliminary data.</text>
</comment>
<gene>
    <name evidence="2" type="ORF">GCM10011389_18820</name>
</gene>
<reference evidence="3" key="1">
    <citation type="journal article" date="2019" name="Int. J. Syst. Evol. Microbiol.">
        <title>The Global Catalogue of Microorganisms (GCM) 10K type strain sequencing project: providing services to taxonomists for standard genome sequencing and annotation.</title>
        <authorList>
            <consortium name="The Broad Institute Genomics Platform"/>
            <consortium name="The Broad Institute Genome Sequencing Center for Infectious Disease"/>
            <person name="Wu L."/>
            <person name="Ma J."/>
        </authorList>
    </citation>
    <scope>NUCLEOTIDE SEQUENCE [LARGE SCALE GENOMIC DNA]</scope>
    <source>
        <strain evidence="3">CGMCC 1.15353</strain>
    </source>
</reference>